<dbReference type="KEGG" id="lcre:Pla8534_70230"/>
<feature type="repeat" description="WD" evidence="3">
    <location>
        <begin position="143"/>
        <end position="184"/>
    </location>
</feature>
<dbReference type="PANTHER" id="PTHR19848">
    <property type="entry name" value="WD40 REPEAT PROTEIN"/>
    <property type="match status" value="1"/>
</dbReference>
<dbReference type="Gene3D" id="2.130.10.10">
    <property type="entry name" value="YVTN repeat-like/Quinoprotein amine dehydrogenase"/>
    <property type="match status" value="3"/>
</dbReference>
<dbReference type="OrthoDB" id="244958at2"/>
<name>A0A518E4V2_9BACT</name>
<dbReference type="SUPFAM" id="SSF50978">
    <property type="entry name" value="WD40 repeat-like"/>
    <property type="match status" value="1"/>
</dbReference>
<dbReference type="InterPro" id="IPR036322">
    <property type="entry name" value="WD40_repeat_dom_sf"/>
</dbReference>
<reference evidence="4 5" key="1">
    <citation type="submission" date="2019-02" db="EMBL/GenBank/DDBJ databases">
        <title>Deep-cultivation of Planctomycetes and their phenomic and genomic characterization uncovers novel biology.</title>
        <authorList>
            <person name="Wiegand S."/>
            <person name="Jogler M."/>
            <person name="Boedeker C."/>
            <person name="Pinto D."/>
            <person name="Vollmers J."/>
            <person name="Rivas-Marin E."/>
            <person name="Kohn T."/>
            <person name="Peeters S.H."/>
            <person name="Heuer A."/>
            <person name="Rast P."/>
            <person name="Oberbeckmann S."/>
            <person name="Bunk B."/>
            <person name="Jeske O."/>
            <person name="Meyerdierks A."/>
            <person name="Storesund J.E."/>
            <person name="Kallscheuer N."/>
            <person name="Luecker S."/>
            <person name="Lage O.M."/>
            <person name="Pohl T."/>
            <person name="Merkel B.J."/>
            <person name="Hornburger P."/>
            <person name="Mueller R.-W."/>
            <person name="Bruemmer F."/>
            <person name="Labrenz M."/>
            <person name="Spormann A.M."/>
            <person name="Op den Camp H."/>
            <person name="Overmann J."/>
            <person name="Amann R."/>
            <person name="Jetten M.S.M."/>
            <person name="Mascher T."/>
            <person name="Medema M.H."/>
            <person name="Devos D.P."/>
            <person name="Kaster A.-K."/>
            <person name="Ovreas L."/>
            <person name="Rohde M."/>
            <person name="Galperin M.Y."/>
            <person name="Jogler C."/>
        </authorList>
    </citation>
    <scope>NUCLEOTIDE SEQUENCE [LARGE SCALE GENOMIC DNA]</scope>
    <source>
        <strain evidence="4 5">Pla85_3_4</strain>
    </source>
</reference>
<dbReference type="PRINTS" id="PR00320">
    <property type="entry name" value="GPROTEINBRPT"/>
</dbReference>
<dbReference type="Pfam" id="PF00400">
    <property type="entry name" value="WD40"/>
    <property type="match status" value="3"/>
</dbReference>
<dbReference type="PROSITE" id="PS50294">
    <property type="entry name" value="WD_REPEATS_REGION"/>
    <property type="match status" value="2"/>
</dbReference>
<gene>
    <name evidence="4" type="ORF">Pla8534_70230</name>
</gene>
<keyword evidence="5" id="KW-1185">Reference proteome</keyword>
<dbReference type="CDD" id="cd00200">
    <property type="entry name" value="WD40"/>
    <property type="match status" value="1"/>
</dbReference>
<feature type="repeat" description="WD" evidence="3">
    <location>
        <begin position="64"/>
        <end position="98"/>
    </location>
</feature>
<dbReference type="SMART" id="SM00320">
    <property type="entry name" value="WD40"/>
    <property type="match status" value="5"/>
</dbReference>
<dbReference type="InterPro" id="IPR019775">
    <property type="entry name" value="WD40_repeat_CS"/>
</dbReference>
<evidence type="ECO:0000313" key="5">
    <source>
        <dbReference type="Proteomes" id="UP000317648"/>
    </source>
</evidence>
<keyword evidence="2" id="KW-0677">Repeat</keyword>
<proteinExistence type="predicted"/>
<dbReference type="RefSeq" id="WP_145058879.1">
    <property type="nucleotide sequence ID" value="NZ_CP036433.1"/>
</dbReference>
<dbReference type="Proteomes" id="UP000317648">
    <property type="component" value="Chromosome"/>
</dbReference>
<evidence type="ECO:0000256" key="1">
    <source>
        <dbReference type="ARBA" id="ARBA00022574"/>
    </source>
</evidence>
<accession>A0A518E4V2</accession>
<dbReference type="InterPro" id="IPR001680">
    <property type="entry name" value="WD40_rpt"/>
</dbReference>
<dbReference type="InterPro" id="IPR015943">
    <property type="entry name" value="WD40/YVTN_repeat-like_dom_sf"/>
</dbReference>
<dbReference type="PANTHER" id="PTHR19848:SF7">
    <property type="entry name" value="F-BOX AND WD-40 DOMAIN PROTEIN 7"/>
    <property type="match status" value="1"/>
</dbReference>
<sequence length="365" mass="39396">MSDSPAYDKATLAWELPWQDDWVTACTFVGPQRKLAAGNRRGDILLWDLPAEPGAERPLPVRRLEGHTNEITRLVATPDGKTLISASYDHTIRFWDMNAPGAGTAEIILDASDRAAVVKKLGAKAPPPEPGVQVATQTASQVLTGHPDWIVGLSLSGDGRTLLSGDDAGNVIVWDTASAQERRRWQVTRWVFGMALSPDGQTALVAERFPLVFTPADHHRGAKLWDVATGEVLHDLTKLLDKVYIGAAAFSPDGKLLALGQGNETSKGKLFLIDPATGEQIRELAGHAPGGVHDVRFSADGKTLFSCGRDTMLRVWNVEDGQQLAEVGKPRGGQFKDIWHALGLSADEHWLAAADMSGLVAVYHA</sequence>
<dbReference type="AlphaFoldDB" id="A0A518E4V2"/>
<dbReference type="InterPro" id="IPR020472">
    <property type="entry name" value="WD40_PAC1"/>
</dbReference>
<dbReference type="PROSITE" id="PS50082">
    <property type="entry name" value="WD_REPEATS_2"/>
    <property type="match status" value="3"/>
</dbReference>
<organism evidence="4 5">
    <name type="scientific">Lignipirellula cremea</name>
    <dbReference type="NCBI Taxonomy" id="2528010"/>
    <lineage>
        <taxon>Bacteria</taxon>
        <taxon>Pseudomonadati</taxon>
        <taxon>Planctomycetota</taxon>
        <taxon>Planctomycetia</taxon>
        <taxon>Pirellulales</taxon>
        <taxon>Pirellulaceae</taxon>
        <taxon>Lignipirellula</taxon>
    </lineage>
</organism>
<keyword evidence="1 3" id="KW-0853">WD repeat</keyword>
<protein>
    <submittedName>
        <fullName evidence="4">WD domain, G-beta repeat</fullName>
    </submittedName>
</protein>
<dbReference type="EMBL" id="CP036433">
    <property type="protein sequence ID" value="QDU99112.1"/>
    <property type="molecule type" value="Genomic_DNA"/>
</dbReference>
<evidence type="ECO:0000313" key="4">
    <source>
        <dbReference type="EMBL" id="QDU99112.1"/>
    </source>
</evidence>
<evidence type="ECO:0000256" key="3">
    <source>
        <dbReference type="PROSITE-ProRule" id="PRU00221"/>
    </source>
</evidence>
<feature type="repeat" description="WD" evidence="3">
    <location>
        <begin position="292"/>
        <end position="326"/>
    </location>
</feature>
<evidence type="ECO:0000256" key="2">
    <source>
        <dbReference type="ARBA" id="ARBA00022737"/>
    </source>
</evidence>
<dbReference type="PROSITE" id="PS00678">
    <property type="entry name" value="WD_REPEATS_1"/>
    <property type="match status" value="2"/>
</dbReference>